<name>A0A9X2WNR7_9GAMM</name>
<dbReference type="PANTHER" id="PTHR39342:SF1">
    <property type="entry name" value="UPF0283 MEMBRANE PROTEIN YCJF"/>
    <property type="match status" value="1"/>
</dbReference>
<comment type="subcellular location">
    <subcellularLocation>
        <location evidence="1">Cell inner membrane</location>
        <topology evidence="1">Multi-pass membrane protein</topology>
    </subcellularLocation>
</comment>
<keyword evidence="3" id="KW-1003">Cell membrane</keyword>
<keyword evidence="6 9" id="KW-1133">Transmembrane helix</keyword>
<protein>
    <submittedName>
        <fullName evidence="10">YcjF family protein</fullName>
    </submittedName>
</protein>
<evidence type="ECO:0000256" key="8">
    <source>
        <dbReference type="SAM" id="MobiDB-lite"/>
    </source>
</evidence>
<organism evidence="10 11">
    <name type="scientific">Shewanella holmiensis</name>
    <dbReference type="NCBI Taxonomy" id="2952222"/>
    <lineage>
        <taxon>Bacteria</taxon>
        <taxon>Pseudomonadati</taxon>
        <taxon>Pseudomonadota</taxon>
        <taxon>Gammaproteobacteria</taxon>
        <taxon>Alteromonadales</taxon>
        <taxon>Shewanellaceae</taxon>
        <taxon>Shewanella</taxon>
    </lineage>
</organism>
<keyword evidence="7 9" id="KW-0472">Membrane</keyword>
<dbReference type="Pfam" id="PF05128">
    <property type="entry name" value="DUF697"/>
    <property type="match status" value="1"/>
</dbReference>
<evidence type="ECO:0000256" key="3">
    <source>
        <dbReference type="ARBA" id="ARBA00022475"/>
    </source>
</evidence>
<keyword evidence="4" id="KW-0997">Cell inner membrane</keyword>
<evidence type="ECO:0000256" key="7">
    <source>
        <dbReference type="ARBA" id="ARBA00023136"/>
    </source>
</evidence>
<dbReference type="PANTHER" id="PTHR39342">
    <property type="entry name" value="UPF0283 MEMBRANE PROTEIN YCJF"/>
    <property type="match status" value="1"/>
</dbReference>
<evidence type="ECO:0000256" key="9">
    <source>
        <dbReference type="SAM" id="Phobius"/>
    </source>
</evidence>
<dbReference type="NCBIfam" id="TIGR01620">
    <property type="entry name" value="hyp_HI0043"/>
    <property type="match status" value="1"/>
</dbReference>
<evidence type="ECO:0000313" key="11">
    <source>
        <dbReference type="Proteomes" id="UP001155546"/>
    </source>
</evidence>
<feature type="transmembrane region" description="Helical" evidence="9">
    <location>
        <begin position="113"/>
        <end position="134"/>
    </location>
</feature>
<dbReference type="InterPro" id="IPR021147">
    <property type="entry name" value="DUF697"/>
</dbReference>
<dbReference type="EMBL" id="JAMTCD010000015">
    <property type="protein sequence ID" value="MCT7942550.1"/>
    <property type="molecule type" value="Genomic_DNA"/>
</dbReference>
<reference evidence="10" key="1">
    <citation type="journal article" date="2023" name="Int. J. Syst. Evol. Microbiol.">
        <title>&lt;i&gt;Shewanella septentrionalis&lt;/i&gt; sp. nov. and &lt;i&gt;Shewanella holmiensis&lt;/i&gt; sp. nov., isolated from Baltic Sea water and sediments.</title>
        <authorList>
            <person name="Martin-Rodriguez A.J."/>
            <person name="Thorell K."/>
            <person name="Joffre E."/>
            <person name="Jensie-Markopoulos S."/>
            <person name="Moore E.R.B."/>
            <person name="Sjoling A."/>
        </authorList>
    </citation>
    <scope>NUCLEOTIDE SEQUENCE</scope>
    <source>
        <strain evidence="10">SP1S2-7</strain>
    </source>
</reference>
<evidence type="ECO:0000313" key="10">
    <source>
        <dbReference type="EMBL" id="MCT7942550.1"/>
    </source>
</evidence>
<feature type="transmembrane region" description="Helical" evidence="9">
    <location>
        <begin position="83"/>
        <end position="107"/>
    </location>
</feature>
<sequence length="375" mass="41352">MKNNNIKPAQVFSEQQTVDAKTDDAVSTVQPPLKPAQSFNEADFIDELALATDKTADDLQSLMPESVLDEVLKESKQPKRWSLLAKLSLISVGLLIIVQTVTGLLTAFEQSPYLFGFYAFVLGVLISWLSVIVIKEWRKLVALKQVGVNQDTATRLADSMQIGEAGPYIESLLLHYPDNQAKHAYLSQVSVEHNDAEKVMLFDDLVLSERDELAKKYVSRFSAESALLLAASPLAALDMALILWRNQAMISKIAKVYGIELGYWSRIKLIRSIIVNIIYAGTAEVATDLGTQLLSVEMTGKLSARVAQGLGGGLLTARLGYQAMALCRPIKFNKKNKPKLSKIHQHLLSEIKGLTADAINQSKVLKATDEKQKVQ</sequence>
<dbReference type="InterPro" id="IPR006507">
    <property type="entry name" value="UPF0283"/>
</dbReference>
<keyword evidence="5 9" id="KW-0812">Transmembrane</keyword>
<evidence type="ECO:0000256" key="6">
    <source>
        <dbReference type="ARBA" id="ARBA00022989"/>
    </source>
</evidence>
<evidence type="ECO:0000256" key="2">
    <source>
        <dbReference type="ARBA" id="ARBA00008255"/>
    </source>
</evidence>
<dbReference type="GO" id="GO:0005886">
    <property type="term" value="C:plasma membrane"/>
    <property type="evidence" value="ECO:0007669"/>
    <property type="project" value="UniProtKB-SubCell"/>
</dbReference>
<feature type="region of interest" description="Disordered" evidence="8">
    <location>
        <begin position="1"/>
        <end position="25"/>
    </location>
</feature>
<accession>A0A9X2WNR7</accession>
<gene>
    <name evidence="10" type="ORF">NE535_12165</name>
</gene>
<keyword evidence="11" id="KW-1185">Reference proteome</keyword>
<proteinExistence type="inferred from homology"/>
<evidence type="ECO:0000256" key="4">
    <source>
        <dbReference type="ARBA" id="ARBA00022519"/>
    </source>
</evidence>
<dbReference type="RefSeq" id="WP_261298913.1">
    <property type="nucleotide sequence ID" value="NZ_JAMTCD010000015.1"/>
</dbReference>
<dbReference type="AlphaFoldDB" id="A0A9X2WNR7"/>
<dbReference type="Proteomes" id="UP001155546">
    <property type="component" value="Unassembled WGS sequence"/>
</dbReference>
<evidence type="ECO:0000256" key="1">
    <source>
        <dbReference type="ARBA" id="ARBA00004429"/>
    </source>
</evidence>
<comment type="similarity">
    <text evidence="2">Belongs to the UPF0283 family.</text>
</comment>
<feature type="transmembrane region" description="Helical" evidence="9">
    <location>
        <begin position="225"/>
        <end position="244"/>
    </location>
</feature>
<evidence type="ECO:0000256" key="5">
    <source>
        <dbReference type="ARBA" id="ARBA00022692"/>
    </source>
</evidence>
<comment type="caution">
    <text evidence="10">The sequence shown here is derived from an EMBL/GenBank/DDBJ whole genome shotgun (WGS) entry which is preliminary data.</text>
</comment>